<dbReference type="NCBIfam" id="TIGR00277">
    <property type="entry name" value="HDIG"/>
    <property type="match status" value="1"/>
</dbReference>
<dbReference type="Pfam" id="PF01966">
    <property type="entry name" value="HD"/>
    <property type="match status" value="1"/>
</dbReference>
<accession>A0A4S2DPQ8</accession>
<dbReference type="PANTHER" id="PTHR47545:SF2">
    <property type="entry name" value="CC-ADDING TRNA NUCLEOTIDYLTRANSFERASE"/>
    <property type="match status" value="1"/>
</dbReference>
<name>A0A4S2DPQ8_9CLOT</name>
<dbReference type="InterPro" id="IPR003607">
    <property type="entry name" value="HD/PDEase_dom"/>
</dbReference>
<keyword evidence="1" id="KW-0547">Nucleotide-binding</keyword>
<reference evidence="3 4" key="1">
    <citation type="submission" date="2019-04" db="EMBL/GenBank/DDBJ databases">
        <title>Microbes associate with the intestines of laboratory mice.</title>
        <authorList>
            <person name="Navarre W."/>
            <person name="Wong E."/>
            <person name="Huang K."/>
            <person name="Tropini C."/>
            <person name="Ng K."/>
            <person name="Yu B."/>
        </authorList>
    </citation>
    <scope>NUCLEOTIDE SEQUENCE [LARGE SCALE GENOMIC DNA]</scope>
    <source>
        <strain evidence="3 4">NM50_B9-20</strain>
    </source>
</reference>
<evidence type="ECO:0000313" key="3">
    <source>
        <dbReference type="EMBL" id="TGY44407.1"/>
    </source>
</evidence>
<dbReference type="Proteomes" id="UP000306888">
    <property type="component" value="Unassembled WGS sequence"/>
</dbReference>
<dbReference type="InterPro" id="IPR006674">
    <property type="entry name" value="HD_domain"/>
</dbReference>
<dbReference type="SMART" id="SM00471">
    <property type="entry name" value="HDc"/>
    <property type="match status" value="1"/>
</dbReference>
<protein>
    <submittedName>
        <fullName evidence="3">HD domain-containing protein</fullName>
    </submittedName>
</protein>
<evidence type="ECO:0000259" key="2">
    <source>
        <dbReference type="SMART" id="SM00471"/>
    </source>
</evidence>
<dbReference type="GO" id="GO:0000166">
    <property type="term" value="F:nucleotide binding"/>
    <property type="evidence" value="ECO:0007669"/>
    <property type="project" value="UniProtKB-KW"/>
</dbReference>
<sequence>MSIFKEIRNILLNSRIPSEDIEELFGNKDFKESNFNIIEDLKRIPQDKKFHPEGNVFNHTKMVVDYAAILKDMAINRENLMWAALFHDIGKISTTKFIKGRYRSYNHDNEGEKITYNILKNFMSEDNAKDIALIVRYHMHHIYILKDLPFSDIEGLLKSDKLNDIFLLFICDKLGRGFYTLKEKEETFKDINEILKKLERFKEIELNDIRKIISDAKGIILKDSVV</sequence>
<organism evidence="3 4">
    <name type="scientific">Clostridium sartagoforme</name>
    <dbReference type="NCBI Taxonomy" id="84031"/>
    <lineage>
        <taxon>Bacteria</taxon>
        <taxon>Bacillati</taxon>
        <taxon>Bacillota</taxon>
        <taxon>Clostridia</taxon>
        <taxon>Eubacteriales</taxon>
        <taxon>Clostridiaceae</taxon>
        <taxon>Clostridium</taxon>
    </lineage>
</organism>
<dbReference type="OrthoDB" id="9805698at2"/>
<dbReference type="EMBL" id="SRYR01000001">
    <property type="protein sequence ID" value="TGY44407.1"/>
    <property type="molecule type" value="Genomic_DNA"/>
</dbReference>
<comment type="caution">
    <text evidence="3">The sequence shown here is derived from an EMBL/GenBank/DDBJ whole genome shotgun (WGS) entry which is preliminary data.</text>
</comment>
<dbReference type="RefSeq" id="WP_136005561.1">
    <property type="nucleotide sequence ID" value="NZ_SRYR01000001.1"/>
</dbReference>
<dbReference type="InterPro" id="IPR050124">
    <property type="entry name" value="tRNA_CCA-adding_enzyme"/>
</dbReference>
<dbReference type="AlphaFoldDB" id="A0A4S2DPQ8"/>
<dbReference type="SUPFAM" id="SSF109604">
    <property type="entry name" value="HD-domain/PDEase-like"/>
    <property type="match status" value="1"/>
</dbReference>
<proteinExistence type="predicted"/>
<evidence type="ECO:0000256" key="1">
    <source>
        <dbReference type="ARBA" id="ARBA00022741"/>
    </source>
</evidence>
<evidence type="ECO:0000313" key="4">
    <source>
        <dbReference type="Proteomes" id="UP000306888"/>
    </source>
</evidence>
<keyword evidence="4" id="KW-1185">Reference proteome</keyword>
<dbReference type="CDD" id="cd00077">
    <property type="entry name" value="HDc"/>
    <property type="match status" value="1"/>
</dbReference>
<dbReference type="InterPro" id="IPR006675">
    <property type="entry name" value="HDIG_dom"/>
</dbReference>
<gene>
    <name evidence="3" type="ORF">E5347_06230</name>
</gene>
<dbReference type="PANTHER" id="PTHR47545">
    <property type="entry name" value="MULTIFUNCTIONAL CCA PROTEIN"/>
    <property type="match status" value="1"/>
</dbReference>
<feature type="domain" description="HD/PDEase" evidence="2">
    <location>
        <begin position="52"/>
        <end position="186"/>
    </location>
</feature>
<dbReference type="Gene3D" id="1.10.3210.10">
    <property type="entry name" value="Hypothetical protein af1432"/>
    <property type="match status" value="1"/>
</dbReference>